<dbReference type="InterPro" id="IPR053931">
    <property type="entry name" value="RapZ_C"/>
</dbReference>
<evidence type="ECO:0000256" key="3">
    <source>
        <dbReference type="ARBA" id="ARBA00023134"/>
    </source>
</evidence>
<feature type="domain" description="RapZ C-terminal" evidence="7">
    <location>
        <begin position="178"/>
        <end position="297"/>
    </location>
</feature>
<protein>
    <submittedName>
        <fullName evidence="8">RNase adaptor protein RapZ</fullName>
    </submittedName>
</protein>
<evidence type="ECO:0000256" key="1">
    <source>
        <dbReference type="ARBA" id="ARBA00022741"/>
    </source>
</evidence>
<feature type="binding site" evidence="4">
    <location>
        <begin position="17"/>
        <end position="24"/>
    </location>
    <ligand>
        <name>ATP</name>
        <dbReference type="ChEBI" id="CHEBI:30616"/>
    </ligand>
</feature>
<evidence type="ECO:0000313" key="9">
    <source>
        <dbReference type="Proteomes" id="UP000095347"/>
    </source>
</evidence>
<evidence type="ECO:0000259" key="6">
    <source>
        <dbReference type="Pfam" id="PF03668"/>
    </source>
</evidence>
<dbReference type="PANTHER" id="PTHR30448">
    <property type="entry name" value="RNASE ADAPTER PROTEIN RAPZ"/>
    <property type="match status" value="1"/>
</dbReference>
<dbReference type="PIRSF" id="PIRSF005052">
    <property type="entry name" value="P-loopkin"/>
    <property type="match status" value="1"/>
</dbReference>
<dbReference type="Pfam" id="PF22740">
    <property type="entry name" value="PapZ_C"/>
    <property type="match status" value="1"/>
</dbReference>
<name>A0A1E5QBG0_9PROT</name>
<feature type="region of interest" description="Disordered" evidence="5">
    <location>
        <begin position="300"/>
        <end position="321"/>
    </location>
</feature>
<dbReference type="SUPFAM" id="SSF52540">
    <property type="entry name" value="P-loop containing nucleoside triphosphate hydrolases"/>
    <property type="match status" value="1"/>
</dbReference>
<dbReference type="PANTHER" id="PTHR30448:SF0">
    <property type="entry name" value="RNASE ADAPTER PROTEIN RAPZ"/>
    <property type="match status" value="1"/>
</dbReference>
<sequence>MTSSPLSPSRHVVLVTGMSGAGKTTVLKAFEDLGFEALDNVPLSLLPNIVAPPSDVFSDTTQAPRPIAVGVDIRTRDFAADTFIRQWRVLCAQPGVQVKVLFVNCGDEELVRRYTETRHRHPLAIDLPVLDGIRLERGLISPLLDITDIHLDTTGDTPYDVKSFLDHAFGDEHTDAGMAIFVTSFSFRKGLPRDADLVFDVRFLRNPHYDPHLKPLTGLDPGVQAYIEDDTEFAGFFANLSALLEPMVTRFETEGKSYLTIAVGCTGGKHRSVFVAEKLAAWLGTHHNRIRLAHRDMPTDAQAHVGPEQKPEQQQGNGKTS</sequence>
<dbReference type="NCBIfam" id="NF003828">
    <property type="entry name" value="PRK05416.1"/>
    <property type="match status" value="1"/>
</dbReference>
<dbReference type="GO" id="GO:0005524">
    <property type="term" value="F:ATP binding"/>
    <property type="evidence" value="ECO:0007669"/>
    <property type="project" value="UniProtKB-UniRule"/>
</dbReference>
<dbReference type="AlphaFoldDB" id="A0A1E5QBG0"/>
<dbReference type="Pfam" id="PF03668">
    <property type="entry name" value="RapZ-like_N"/>
    <property type="match status" value="1"/>
</dbReference>
<evidence type="ECO:0000256" key="5">
    <source>
        <dbReference type="SAM" id="MobiDB-lite"/>
    </source>
</evidence>
<evidence type="ECO:0000256" key="2">
    <source>
        <dbReference type="ARBA" id="ARBA00022840"/>
    </source>
</evidence>
<dbReference type="EMBL" id="MCGG01000008">
    <property type="protein sequence ID" value="OEJ69307.1"/>
    <property type="molecule type" value="Genomic_DNA"/>
</dbReference>
<evidence type="ECO:0000313" key="8">
    <source>
        <dbReference type="EMBL" id="OEJ69307.1"/>
    </source>
</evidence>
<reference evidence="9" key="1">
    <citation type="submission" date="2016-07" db="EMBL/GenBank/DDBJ databases">
        <authorList>
            <person name="Florea S."/>
            <person name="Webb J.S."/>
            <person name="Jaromczyk J."/>
            <person name="Schardl C.L."/>
        </authorList>
    </citation>
    <scope>NUCLEOTIDE SEQUENCE [LARGE SCALE GENOMIC DNA]</scope>
    <source>
        <strain evidence="9">MV-1</strain>
    </source>
</reference>
<dbReference type="InterPro" id="IPR005337">
    <property type="entry name" value="RapZ-like"/>
</dbReference>
<dbReference type="RefSeq" id="WP_069956771.1">
    <property type="nucleotide sequence ID" value="NZ_MCGG01000008.1"/>
</dbReference>
<gene>
    <name evidence="8" type="ORF">BEN30_04315</name>
</gene>
<feature type="compositionally biased region" description="Polar residues" evidence="5">
    <location>
        <begin position="312"/>
        <end position="321"/>
    </location>
</feature>
<comment type="caution">
    <text evidence="8">The sequence shown here is derived from an EMBL/GenBank/DDBJ whole genome shotgun (WGS) entry which is preliminary data.</text>
</comment>
<dbReference type="GO" id="GO:0005525">
    <property type="term" value="F:GTP binding"/>
    <property type="evidence" value="ECO:0007669"/>
    <property type="project" value="UniProtKB-UniRule"/>
</dbReference>
<dbReference type="OrthoDB" id="9784461at2"/>
<feature type="binding site" evidence="4">
    <location>
        <begin position="72"/>
        <end position="75"/>
    </location>
    <ligand>
        <name>GTP</name>
        <dbReference type="ChEBI" id="CHEBI:37565"/>
    </ligand>
</feature>
<evidence type="ECO:0000259" key="7">
    <source>
        <dbReference type="Pfam" id="PF22740"/>
    </source>
</evidence>
<dbReference type="HAMAP" id="MF_00636">
    <property type="entry name" value="RapZ_like"/>
    <property type="match status" value="1"/>
</dbReference>
<dbReference type="STRING" id="28181.BEN30_04315"/>
<accession>A0A1E5QBG0</accession>
<keyword evidence="1 4" id="KW-0547">Nucleotide-binding</keyword>
<proteinExistence type="inferred from homology"/>
<organism evidence="8 9">
    <name type="scientific">Magnetovibrio blakemorei</name>
    <dbReference type="NCBI Taxonomy" id="28181"/>
    <lineage>
        <taxon>Bacteria</taxon>
        <taxon>Pseudomonadati</taxon>
        <taxon>Pseudomonadota</taxon>
        <taxon>Alphaproteobacteria</taxon>
        <taxon>Rhodospirillales</taxon>
        <taxon>Magnetovibrionaceae</taxon>
        <taxon>Magnetovibrio</taxon>
    </lineage>
</organism>
<dbReference type="InterPro" id="IPR053930">
    <property type="entry name" value="RapZ-like_N"/>
</dbReference>
<dbReference type="Proteomes" id="UP000095347">
    <property type="component" value="Unassembled WGS sequence"/>
</dbReference>
<feature type="domain" description="RapZ-like N-terminal" evidence="6">
    <location>
        <begin position="12"/>
        <end position="170"/>
    </location>
</feature>
<dbReference type="InterPro" id="IPR027417">
    <property type="entry name" value="P-loop_NTPase"/>
</dbReference>
<keyword evidence="3 4" id="KW-0342">GTP-binding</keyword>
<evidence type="ECO:0000256" key="4">
    <source>
        <dbReference type="HAMAP-Rule" id="MF_00636"/>
    </source>
</evidence>
<keyword evidence="2 4" id="KW-0067">ATP-binding</keyword>
<keyword evidence="9" id="KW-1185">Reference proteome</keyword>